<dbReference type="PANTHER" id="PTHR33651:SF3">
    <property type="entry name" value="PHAGE PROTEIN"/>
    <property type="match status" value="1"/>
</dbReference>
<dbReference type="AlphaFoldDB" id="A0AAF3J6D8"/>
<dbReference type="Proteomes" id="UP000887575">
    <property type="component" value="Unassembled WGS sequence"/>
</dbReference>
<proteinExistence type="predicted"/>
<evidence type="ECO:0000256" key="1">
    <source>
        <dbReference type="SAM" id="MobiDB-lite"/>
    </source>
</evidence>
<accession>A0AAF3J6D8</accession>
<sequence>MEPQAQIELFFRLQRDRDDVEVGDVTLGTFDAASKVKDLRDHIRTFLEVDPEYQVVYVNRDGRRLKQLEAVGDTLLKEAGVEHGDAIVVKHAKLETWEDYLEQVKKLEDKSEKEIRGESRWSSTKEANLREELLKISEDAAKSFKTLEKTRFFSAYIPFKRIRDENVNRTGFLLLHIEENWFLKAVQAYFEKGNPQASVTCEIVKGAGMQTACLVKLESDDKSIAQYYAKFTAGMKPDLSLKSKDLQSSIFDLREIFVYRLLSLIKVGSKEVHVIRDAAESGYVYLATKIIHDFWTRDGRSVDATMEGKGKDEKKWGAIDEASRKVMEAQLEILVWLLGLKDLGMENKANYGYVETQIPEGGLAYELKIVDFTVQAEKRACKKPDKQRINEYVTAWKIKDKIDEAYAKMKKDDHAIAKRFKEDHEAYEKEDSKKEVATKNLCKYVEDIKGRLKMVQSQGNESLKRKPASEGEGNNEKKEKKEEEGN</sequence>
<feature type="compositionally biased region" description="Basic and acidic residues" evidence="1">
    <location>
        <begin position="462"/>
        <end position="486"/>
    </location>
</feature>
<name>A0AAF3J6D8_9BILA</name>
<dbReference type="PANTHER" id="PTHR33651">
    <property type="entry name" value="PROTEIN CBG06246"/>
    <property type="match status" value="1"/>
</dbReference>
<dbReference type="WBParaSite" id="MBELARI_LOCUS19046">
    <property type="protein sequence ID" value="MBELARI_LOCUS19046"/>
    <property type="gene ID" value="MBELARI_LOCUS19046"/>
</dbReference>
<evidence type="ECO:0008006" key="4">
    <source>
        <dbReference type="Google" id="ProtNLM"/>
    </source>
</evidence>
<feature type="region of interest" description="Disordered" evidence="1">
    <location>
        <begin position="455"/>
        <end position="486"/>
    </location>
</feature>
<protein>
    <recommendedName>
        <fullName evidence="4">Ubiquitin-like domain-containing protein</fullName>
    </recommendedName>
</protein>
<organism evidence="2 3">
    <name type="scientific">Mesorhabditis belari</name>
    <dbReference type="NCBI Taxonomy" id="2138241"/>
    <lineage>
        <taxon>Eukaryota</taxon>
        <taxon>Metazoa</taxon>
        <taxon>Ecdysozoa</taxon>
        <taxon>Nematoda</taxon>
        <taxon>Chromadorea</taxon>
        <taxon>Rhabditida</taxon>
        <taxon>Rhabditina</taxon>
        <taxon>Rhabditomorpha</taxon>
        <taxon>Rhabditoidea</taxon>
        <taxon>Rhabditidae</taxon>
        <taxon>Mesorhabditinae</taxon>
        <taxon>Mesorhabditis</taxon>
    </lineage>
</organism>
<evidence type="ECO:0000313" key="2">
    <source>
        <dbReference type="Proteomes" id="UP000887575"/>
    </source>
</evidence>
<keyword evidence="2" id="KW-1185">Reference proteome</keyword>
<evidence type="ECO:0000313" key="3">
    <source>
        <dbReference type="WBParaSite" id="MBELARI_LOCUS19046"/>
    </source>
</evidence>
<reference evidence="3" key="1">
    <citation type="submission" date="2024-02" db="UniProtKB">
        <authorList>
            <consortium name="WormBaseParasite"/>
        </authorList>
    </citation>
    <scope>IDENTIFICATION</scope>
</reference>